<dbReference type="GO" id="GO:0008270">
    <property type="term" value="F:zinc ion binding"/>
    <property type="evidence" value="ECO:0007669"/>
    <property type="project" value="InterPro"/>
</dbReference>
<feature type="domain" description="Peptidase M1 membrane alanine aminopeptidase" evidence="4">
    <location>
        <begin position="383"/>
        <end position="570"/>
    </location>
</feature>
<evidence type="ECO:0000256" key="1">
    <source>
        <dbReference type="PIRSR" id="PIRSR634015-1"/>
    </source>
</evidence>
<dbReference type="InterPro" id="IPR034015">
    <property type="entry name" value="M1_LTA4H"/>
</dbReference>
<dbReference type="AlphaFoldDB" id="A0A6B0YVZ9"/>
<evidence type="ECO:0000259" key="4">
    <source>
        <dbReference type="Pfam" id="PF01433"/>
    </source>
</evidence>
<dbReference type="InterPro" id="IPR014782">
    <property type="entry name" value="Peptidase_M1_dom"/>
</dbReference>
<keyword evidence="2" id="KW-0862">Zinc</keyword>
<gene>
    <name evidence="5" type="ORF">F4Y42_14160</name>
</gene>
<feature type="active site" description="Proton donor" evidence="1">
    <location>
        <position position="511"/>
    </location>
</feature>
<keyword evidence="2" id="KW-0479">Metal-binding</keyword>
<dbReference type="SUPFAM" id="SSF55486">
    <property type="entry name" value="Metalloproteases ('zincins'), catalytic domain"/>
    <property type="match status" value="1"/>
</dbReference>
<dbReference type="Gene3D" id="1.10.390.10">
    <property type="entry name" value="Neutral Protease Domain 2"/>
    <property type="match status" value="1"/>
</dbReference>
<comment type="cofactor">
    <cofactor evidence="2">
        <name>Zn(2+)</name>
        <dbReference type="ChEBI" id="CHEBI:29105"/>
    </cofactor>
    <text evidence="2">Binds 1 zinc ion per subunit.</text>
</comment>
<dbReference type="EMBL" id="VXRG01000117">
    <property type="protein sequence ID" value="MXY94581.1"/>
    <property type="molecule type" value="Genomic_DNA"/>
</dbReference>
<feature type="binding site" evidence="2">
    <location>
        <position position="431"/>
    </location>
    <ligand>
        <name>Zn(2+)</name>
        <dbReference type="ChEBI" id="CHEBI:29105"/>
        <note>catalytic</note>
    </ligand>
</feature>
<dbReference type="PANTHER" id="PTHR45726:SF3">
    <property type="entry name" value="LEUKOTRIENE A-4 HYDROLASE"/>
    <property type="match status" value="1"/>
</dbReference>
<protein>
    <submittedName>
        <fullName evidence="5">M1 family metallopeptidase</fullName>
    </submittedName>
</protein>
<feature type="binding site" evidence="2">
    <location>
        <position position="427"/>
    </location>
    <ligand>
        <name>Zn(2+)</name>
        <dbReference type="ChEBI" id="CHEBI:29105"/>
        <note>catalytic</note>
    </ligand>
</feature>
<dbReference type="InterPro" id="IPR027268">
    <property type="entry name" value="Peptidase_M4/M1_CTD_sf"/>
</dbReference>
<feature type="region of interest" description="Disordered" evidence="3">
    <location>
        <begin position="77"/>
        <end position="97"/>
    </location>
</feature>
<proteinExistence type="predicted"/>
<dbReference type="Pfam" id="PF01433">
    <property type="entry name" value="Peptidase_M1"/>
    <property type="match status" value="1"/>
</dbReference>
<dbReference type="CDD" id="cd09604">
    <property type="entry name" value="M1_APN_like"/>
    <property type="match status" value="1"/>
</dbReference>
<evidence type="ECO:0000256" key="2">
    <source>
        <dbReference type="PIRSR" id="PIRSR634015-3"/>
    </source>
</evidence>
<reference evidence="5" key="1">
    <citation type="submission" date="2019-09" db="EMBL/GenBank/DDBJ databases">
        <title>Characterisation of the sponge microbiome using genome-centric metagenomics.</title>
        <authorList>
            <person name="Engelberts J.P."/>
            <person name="Robbins S.J."/>
            <person name="De Goeij J.M."/>
            <person name="Aranda M."/>
            <person name="Bell S.C."/>
            <person name="Webster N.S."/>
        </authorList>
    </citation>
    <scope>NUCLEOTIDE SEQUENCE</scope>
    <source>
        <strain evidence="5">SB0664_bin_27</strain>
    </source>
</reference>
<feature type="active site" description="Proton acceptor" evidence="1">
    <location>
        <position position="428"/>
    </location>
</feature>
<feature type="binding site" evidence="2">
    <location>
        <position position="450"/>
    </location>
    <ligand>
        <name>Zn(2+)</name>
        <dbReference type="ChEBI" id="CHEBI:29105"/>
        <note>catalytic</note>
    </ligand>
</feature>
<dbReference type="PANTHER" id="PTHR45726">
    <property type="entry name" value="LEUKOTRIENE A-4 HYDROLASE"/>
    <property type="match status" value="1"/>
</dbReference>
<evidence type="ECO:0000313" key="5">
    <source>
        <dbReference type="EMBL" id="MXY94581.1"/>
    </source>
</evidence>
<sequence length="574" mass="62233">MEPATRGLKQSASERRLMSAIRKRGGGCWLRPRGALLVTVALALSAVLAACDREANPTPDEPEVTVLAPTPSATAVPATFTPEPTAPPPTPTQVAQPVEDPPPFPTPDIDLTDYTVYSETLLEAYAEEAALLPDAPHYFIQVRLLPGEVPSLEGVQRVRVTNQEETRLNELYFRLYPNLPAYEGAAEVSRALVDGKVATVGYLFDGTAVFIPLEGGLAPGAATDVTLWFRATLPTQVNAGTAGAGLYGFVGGVYDLAGFYPTLAVYDHRGWDLDAGASFGDSLFSDTGFYQVELTVPEALAVVASGSTLAQEPNDDGTTVWRIAAGPVRSFYAAVTDRWEAISEEVDGITVNSYYPVGGLASAQTALSYTTGSLGVFNRIFGHYPYRELDVVPLPTTAFGMEHAGLLGLAASFYTEAGGGFGIATPHEVAHQWFFNLIGNDQPDEPWLDESLANYAVYLYYEAVDWPQMQTAVLENVFRYRYDAARNLGIDRPVSGAVVGFDQSNYINIIYSKGPLFLHAMRERIGDEAFFAALLDYVQSFRYGIAYAGDLLDVFRGHSSTPIDDLIAFWIYGE</sequence>
<organism evidence="5">
    <name type="scientific">Caldilineaceae bacterium SB0664_bin_27</name>
    <dbReference type="NCBI Taxonomy" id="2605260"/>
    <lineage>
        <taxon>Bacteria</taxon>
        <taxon>Bacillati</taxon>
        <taxon>Chloroflexota</taxon>
        <taxon>Caldilineae</taxon>
        <taxon>Caldilineales</taxon>
        <taxon>Caldilineaceae</taxon>
    </lineage>
</organism>
<dbReference type="GO" id="GO:0008237">
    <property type="term" value="F:metallopeptidase activity"/>
    <property type="evidence" value="ECO:0007669"/>
    <property type="project" value="InterPro"/>
</dbReference>
<comment type="caution">
    <text evidence="5">The sequence shown here is derived from an EMBL/GenBank/DDBJ whole genome shotgun (WGS) entry which is preliminary data.</text>
</comment>
<accession>A0A6B0YVZ9</accession>
<name>A0A6B0YVZ9_9CHLR</name>
<evidence type="ECO:0000256" key="3">
    <source>
        <dbReference type="SAM" id="MobiDB-lite"/>
    </source>
</evidence>